<dbReference type="GO" id="GO:0042609">
    <property type="term" value="F:CD4 receptor binding"/>
    <property type="evidence" value="ECO:0007669"/>
    <property type="project" value="TreeGrafter"/>
</dbReference>
<dbReference type="Proteomes" id="UP000719412">
    <property type="component" value="Unassembled WGS sequence"/>
</dbReference>
<feature type="domain" description="Ig-like" evidence="2">
    <location>
        <begin position="2073"/>
        <end position="2140"/>
    </location>
</feature>
<dbReference type="InterPro" id="IPR013783">
    <property type="entry name" value="Ig-like_fold"/>
</dbReference>
<dbReference type="CDD" id="cd00096">
    <property type="entry name" value="Ig"/>
    <property type="match status" value="2"/>
</dbReference>
<reference evidence="3" key="1">
    <citation type="journal article" date="2020" name="J Insects Food Feed">
        <title>The yellow mealworm (Tenebrio molitor) genome: a resource for the emerging insects as food and feed industry.</title>
        <authorList>
            <person name="Eriksson T."/>
            <person name="Andere A."/>
            <person name="Kelstrup H."/>
            <person name="Emery V."/>
            <person name="Picard C."/>
        </authorList>
    </citation>
    <scope>NUCLEOTIDE SEQUENCE</scope>
    <source>
        <strain evidence="3">Stoneville</strain>
        <tissue evidence="3">Whole head</tissue>
    </source>
</reference>
<dbReference type="InterPro" id="IPR007110">
    <property type="entry name" value="Ig-like_dom"/>
</dbReference>
<feature type="domain" description="Ig-like" evidence="2">
    <location>
        <begin position="1688"/>
        <end position="1793"/>
    </location>
</feature>
<feature type="coiled-coil region" evidence="1">
    <location>
        <begin position="411"/>
        <end position="536"/>
    </location>
</feature>
<feature type="domain" description="Ig-like" evidence="2">
    <location>
        <begin position="1534"/>
        <end position="1633"/>
    </location>
</feature>
<dbReference type="GO" id="GO:0050859">
    <property type="term" value="P:negative regulation of B cell receptor signaling pathway"/>
    <property type="evidence" value="ECO:0007669"/>
    <property type="project" value="TreeGrafter"/>
</dbReference>
<feature type="domain" description="Ig-like" evidence="2">
    <location>
        <begin position="1051"/>
        <end position="1151"/>
    </location>
</feature>
<feature type="coiled-coil region" evidence="1">
    <location>
        <begin position="15"/>
        <end position="100"/>
    </location>
</feature>
<dbReference type="SUPFAM" id="SSF48726">
    <property type="entry name" value="Immunoglobulin"/>
    <property type="match status" value="9"/>
</dbReference>
<evidence type="ECO:0000259" key="2">
    <source>
        <dbReference type="PROSITE" id="PS50835"/>
    </source>
</evidence>
<dbReference type="PANTHER" id="PTHR46958">
    <property type="entry name" value="B-CELL RECEPTOR CD22"/>
    <property type="match status" value="1"/>
</dbReference>
<keyword evidence="4" id="KW-1185">Reference proteome</keyword>
<dbReference type="GO" id="GO:0033691">
    <property type="term" value="F:sialic acid binding"/>
    <property type="evidence" value="ECO:0007669"/>
    <property type="project" value="TreeGrafter"/>
</dbReference>
<dbReference type="PANTHER" id="PTHR46958:SF1">
    <property type="entry name" value="B-CELL RECEPTOR CD22"/>
    <property type="match status" value="1"/>
</dbReference>
<feature type="coiled-coil region" evidence="1">
    <location>
        <begin position="745"/>
        <end position="907"/>
    </location>
</feature>
<keyword evidence="1" id="KW-0175">Coiled coil</keyword>
<proteinExistence type="predicted"/>
<dbReference type="Pfam" id="PF13927">
    <property type="entry name" value="Ig_3"/>
    <property type="match status" value="1"/>
</dbReference>
<evidence type="ECO:0000313" key="4">
    <source>
        <dbReference type="Proteomes" id="UP000719412"/>
    </source>
</evidence>
<feature type="domain" description="Ig-like" evidence="2">
    <location>
        <begin position="1800"/>
        <end position="1865"/>
    </location>
</feature>
<sequence length="2141" mass="244223">MVAAYRNVTIIAKDVTKLRNTNARLQENLQKSTNELDNLSKKLDRNAGEGEINTLQSHCEKLEQENFSLKLKLDSAFEQNKFLREEIENKNKMLNESKTSVNDFSTQHQMLSNQLDEIVQMISQLGPNDLSKEFPTSQEKLEYLKLRYGQVVSDRKHLVERCSSLEDENQNLVQAQQIYQQDLATLQDGVTILAAENETVKKQLSTEHQTVTSLQNERIKYLEEKNILKTIFQHLKSEISRIQQLEGAVADMTKETSRLSLIAEFNKQLGEQLKNEVEVKDNTILELRQSLEKLSHIQIDSDKEKMTLCAQLSEVASVKEKLSDCLEMELKKNLHLDESKKKLETSTKSQLKIFEEMQKNERTALKELLKDFKSLIKQRDCLVHMQEQQNKKYRDLEKYCHEVKKQYEGALVQVNNRDREIRRLVEKLEEQEMQMRQVEGESNANTNKYEKNLRKLEKLLGQIRSENNELEASNNYLKTNLQNMQNDLNEAKEKESMMENKLTVKTAEYATLESEVNNYRNDLQAVSQENGKMKLEMEYLKKLYDQQTSELKDTIAMYSSKDNVYMETQTTMLNKEQQIGELNKIIFEKENDIKQIQQECTFLKKQNEDLNKILMGYENQLVVLQDVETSKLKLEKEFHNVQLEHKTTLGNLESAQKEIENLKHELKEQIAMSEDEKSFYKNQTTEIIWYALNEYSEQKANIEDEIDSISTQLRMVTENLHKEKLRFEELTKCHEELDKRYLEMNEKFNSEANRHKDACRKIENMENLMKVMGSERDNLQQQVHMLLLEINEEKESNIHIHGENQKMQMILEQGRQQYAAVLDRNAALEDELKELHFEMKMLMNSKDSSQNEIEKTLMNLEEKSGELKSAKMEIVSSYQLHNYEDILEQINSEHEKSKHLKKEIQRADDAITALKLSLSPCQMKISHVNVKIFSHFAEILNLYDCDVNCDTLTLKAAASTKLTYYPPTVLKGATVTLKCEADSSDLNKVTYAWFKNNRKIDHVATPEWTIGSASVDTRSYFTCVTTHQNGATSRADVFVDVTAPPAFINRPSMYLGVPYDAEEIFLKCTIECHPRCSVIWFQNDRLIGPTNNLYHINNIYLPADPSRNDFESVDSTLVWNQHPLDKGTQTQYTCASVSQDQRNKDVKTTVLVAVEYPPENLTVSKSSIDVVENAIPEPVECSGKGGPRLFYTWKETQSGLVVARSSTLQLGQMFRFAVHNYTCEGSSKHGMQSVDVHFNVLYKPNCTVEMGEVSGQPTLICHADANPKQVTYIWHSITSEGGPKELLYEFSLNPYSYLLLNPAMRDLTTYQCQVNNLIGRSTPCEMTFPGAPFEMRLSGVSNFVVEGSTVLVQCQVLAKFKLEISWYNDTNLIRTGFENSDGVNNDGILTSSVLRFPATRWDNSRTFKCSATNDKLRKQHVAPLERSLRLEVKSPPLVILRANKTAFTESEGESVALLCTYEANPPLLLNIVWEKNGRVLAVKPNKYTFDSADNLSLTIVDATRDDTGDYKCKLRNMIGEGESQGVFIGVQHPPAVELEVTSSNLEPFEDGNITLTCKVVTPNPLPLRKVHWFVNDQPLEDWKDQLSSYKTVAGEDSSVLVLTNIEDTFSDNFTCQGENDLGVGPVSESQEVTYSYPDIPTKLTYTPSEVVKGKEVTLECSLDNVDLPGNVSYHCIPASVSIDVMAPPSFIKTPPPYRGVLKKSGNVTLTCRVECFPLCSIKWYENDNLLESDSTYTITNEIHPADFVRNYFESIESSLTLPSPEIDIDQLLRYTCASAATETYGPDVNYTVQVGIEFPPENLTVSKTFVTVDGDQRSENVNCSGDGWPRLSYVWKKASTDEIVSVDSILFLANMTKSKEGNYTCEGFNKHGKKSANVYFKMRRYGPICSLEFGKLKNRPALICTVDADPAYVTFKWQTKTHDKQQTVDKIIVQDNLRSYLLLNPDMDFEETYSCAAYNVIGKEAACEITVPVAPGNLTLSKESVDVVEDEIPESVECSSEGFPVNYVWWRNSTDRIVTRNQTLQLGKMSRSHAGYYTCLAYNDAGDGFASVYFNVLYKPNCSVEYDSTRSALMCVAEANPPEATYVWTSESGDEIDEANVTITEEKSVLMLNDTMKEDLDKYKCVANNSIGISEPCTVFY</sequence>
<feature type="domain" description="Ig-like" evidence="2">
    <location>
        <begin position="1332"/>
        <end position="1429"/>
    </location>
</feature>
<dbReference type="GO" id="GO:0055037">
    <property type="term" value="C:recycling endosome"/>
    <property type="evidence" value="ECO:0007669"/>
    <property type="project" value="TreeGrafter"/>
</dbReference>
<feature type="coiled-coil region" evidence="1">
    <location>
        <begin position="579"/>
        <end position="719"/>
    </location>
</feature>
<evidence type="ECO:0000313" key="3">
    <source>
        <dbReference type="EMBL" id="KAH0809929.1"/>
    </source>
</evidence>
<dbReference type="GO" id="GO:0005769">
    <property type="term" value="C:early endosome"/>
    <property type="evidence" value="ECO:0007669"/>
    <property type="project" value="TreeGrafter"/>
</dbReference>
<dbReference type="InterPro" id="IPR003598">
    <property type="entry name" value="Ig_sub2"/>
</dbReference>
<gene>
    <name evidence="3" type="ORF">GEV33_012865</name>
</gene>
<dbReference type="InterPro" id="IPR003599">
    <property type="entry name" value="Ig_sub"/>
</dbReference>
<reference evidence="3" key="2">
    <citation type="submission" date="2021-08" db="EMBL/GenBank/DDBJ databases">
        <authorList>
            <person name="Eriksson T."/>
        </authorList>
    </citation>
    <scope>NUCLEOTIDE SEQUENCE</scope>
    <source>
        <strain evidence="3">Stoneville</strain>
        <tissue evidence="3">Whole head</tissue>
    </source>
</reference>
<feature type="domain" description="Ig-like" evidence="2">
    <location>
        <begin position="960"/>
        <end position="1038"/>
    </location>
</feature>
<name>A0A8J6H8A9_TENMO</name>
<dbReference type="SUPFAM" id="SSF57997">
    <property type="entry name" value="Tropomyosin"/>
    <property type="match status" value="1"/>
</dbReference>
<accession>A0A8J6H8A9</accession>
<comment type="caution">
    <text evidence="3">The sequence shown here is derived from an EMBL/GenBank/DDBJ whole genome shotgun (WGS) entry which is preliminary data.</text>
</comment>
<dbReference type="InterPro" id="IPR036179">
    <property type="entry name" value="Ig-like_dom_sf"/>
</dbReference>
<feature type="domain" description="Ig-like" evidence="2">
    <location>
        <begin position="1435"/>
        <end position="1529"/>
    </location>
</feature>
<protein>
    <recommendedName>
        <fullName evidence="2">Ig-like domain-containing protein</fullName>
    </recommendedName>
</protein>
<dbReference type="EMBL" id="JABDTM020027819">
    <property type="protein sequence ID" value="KAH0809929.1"/>
    <property type="molecule type" value="Genomic_DNA"/>
</dbReference>
<dbReference type="SMART" id="SM00409">
    <property type="entry name" value="IG"/>
    <property type="match status" value="7"/>
</dbReference>
<feature type="domain" description="Ig-like" evidence="2">
    <location>
        <begin position="1975"/>
        <end position="2055"/>
    </location>
</feature>
<dbReference type="SMART" id="SM00408">
    <property type="entry name" value="IGc2"/>
    <property type="match status" value="7"/>
</dbReference>
<feature type="domain" description="Ig-like" evidence="2">
    <location>
        <begin position="1158"/>
        <end position="1239"/>
    </location>
</feature>
<feature type="domain" description="Ig-like" evidence="2">
    <location>
        <begin position="1244"/>
        <end position="1327"/>
    </location>
</feature>
<dbReference type="PROSITE" id="PS50835">
    <property type="entry name" value="IG_LIKE"/>
    <property type="match status" value="12"/>
</dbReference>
<dbReference type="GO" id="GO:0070062">
    <property type="term" value="C:extracellular exosome"/>
    <property type="evidence" value="ECO:0007669"/>
    <property type="project" value="TreeGrafter"/>
</dbReference>
<feature type="domain" description="Ig-like" evidence="2">
    <location>
        <begin position="1894"/>
        <end position="1974"/>
    </location>
</feature>
<dbReference type="GO" id="GO:0009897">
    <property type="term" value="C:external side of plasma membrane"/>
    <property type="evidence" value="ECO:0007669"/>
    <property type="project" value="TreeGrafter"/>
</dbReference>
<organism evidence="3 4">
    <name type="scientific">Tenebrio molitor</name>
    <name type="common">Yellow mealworm beetle</name>
    <dbReference type="NCBI Taxonomy" id="7067"/>
    <lineage>
        <taxon>Eukaryota</taxon>
        <taxon>Metazoa</taxon>
        <taxon>Ecdysozoa</taxon>
        <taxon>Arthropoda</taxon>
        <taxon>Hexapoda</taxon>
        <taxon>Insecta</taxon>
        <taxon>Pterygota</taxon>
        <taxon>Neoptera</taxon>
        <taxon>Endopterygota</taxon>
        <taxon>Coleoptera</taxon>
        <taxon>Polyphaga</taxon>
        <taxon>Cucujiformia</taxon>
        <taxon>Tenebrionidae</taxon>
        <taxon>Tenebrio</taxon>
    </lineage>
</organism>
<feature type="coiled-coil region" evidence="1">
    <location>
        <begin position="155"/>
        <end position="182"/>
    </location>
</feature>
<dbReference type="GO" id="GO:0019903">
    <property type="term" value="F:protein phosphatase binding"/>
    <property type="evidence" value="ECO:0007669"/>
    <property type="project" value="TreeGrafter"/>
</dbReference>
<dbReference type="Gene3D" id="2.60.40.10">
    <property type="entry name" value="Immunoglobulins"/>
    <property type="match status" value="9"/>
</dbReference>
<dbReference type="Pfam" id="PF13895">
    <property type="entry name" value="Ig_2"/>
    <property type="match status" value="1"/>
</dbReference>
<evidence type="ECO:0000256" key="1">
    <source>
        <dbReference type="SAM" id="Coils"/>
    </source>
</evidence>